<feature type="transmembrane region" description="Helical" evidence="7">
    <location>
        <begin position="62"/>
        <end position="83"/>
    </location>
</feature>
<dbReference type="EMBL" id="JBHSFE010000022">
    <property type="protein sequence ID" value="MFC4611274.1"/>
    <property type="molecule type" value="Genomic_DNA"/>
</dbReference>
<gene>
    <name evidence="9" type="ORF">ACFO9E_26270</name>
</gene>
<dbReference type="Proteomes" id="UP001595993">
    <property type="component" value="Unassembled WGS sequence"/>
</dbReference>
<protein>
    <submittedName>
        <fullName evidence="9">DUF421 domain-containing protein</fullName>
    </submittedName>
</protein>
<evidence type="ECO:0000256" key="5">
    <source>
        <dbReference type="ARBA" id="ARBA00022989"/>
    </source>
</evidence>
<dbReference type="InterPro" id="IPR023090">
    <property type="entry name" value="UPF0702_alpha/beta_dom_sf"/>
</dbReference>
<evidence type="ECO:0000313" key="9">
    <source>
        <dbReference type="EMBL" id="MFC4611274.1"/>
    </source>
</evidence>
<dbReference type="RefSeq" id="WP_381200192.1">
    <property type="nucleotide sequence ID" value="NZ_JBHSFE010000022.1"/>
</dbReference>
<proteinExistence type="inferred from homology"/>
<evidence type="ECO:0000256" key="1">
    <source>
        <dbReference type="ARBA" id="ARBA00004651"/>
    </source>
</evidence>
<keyword evidence="3" id="KW-1003">Cell membrane</keyword>
<feature type="domain" description="YetF C-terminal" evidence="8">
    <location>
        <begin position="86"/>
        <end position="154"/>
    </location>
</feature>
<evidence type="ECO:0000256" key="4">
    <source>
        <dbReference type="ARBA" id="ARBA00022692"/>
    </source>
</evidence>
<evidence type="ECO:0000256" key="6">
    <source>
        <dbReference type="ARBA" id="ARBA00023136"/>
    </source>
</evidence>
<dbReference type="Gene3D" id="3.30.240.20">
    <property type="entry name" value="bsu07140 like domains"/>
    <property type="match status" value="1"/>
</dbReference>
<evidence type="ECO:0000256" key="7">
    <source>
        <dbReference type="SAM" id="Phobius"/>
    </source>
</evidence>
<dbReference type="Pfam" id="PF04239">
    <property type="entry name" value="DUF421"/>
    <property type="match status" value="1"/>
</dbReference>
<keyword evidence="5 7" id="KW-1133">Transmembrane helix</keyword>
<keyword evidence="10" id="KW-1185">Reference proteome</keyword>
<feature type="transmembrane region" description="Helical" evidence="7">
    <location>
        <begin position="36"/>
        <end position="56"/>
    </location>
</feature>
<evidence type="ECO:0000259" key="8">
    <source>
        <dbReference type="Pfam" id="PF04239"/>
    </source>
</evidence>
<organism evidence="9 10">
    <name type="scientific">Streptomyces maoxianensis</name>
    <dbReference type="NCBI Taxonomy" id="1459942"/>
    <lineage>
        <taxon>Bacteria</taxon>
        <taxon>Bacillati</taxon>
        <taxon>Actinomycetota</taxon>
        <taxon>Actinomycetes</taxon>
        <taxon>Kitasatosporales</taxon>
        <taxon>Streptomycetaceae</taxon>
        <taxon>Streptomyces</taxon>
    </lineage>
</organism>
<feature type="transmembrane region" description="Helical" evidence="7">
    <location>
        <begin position="12"/>
        <end position="29"/>
    </location>
</feature>
<reference evidence="10" key="1">
    <citation type="journal article" date="2019" name="Int. J. Syst. Evol. Microbiol.">
        <title>The Global Catalogue of Microorganisms (GCM) 10K type strain sequencing project: providing services to taxonomists for standard genome sequencing and annotation.</title>
        <authorList>
            <consortium name="The Broad Institute Genomics Platform"/>
            <consortium name="The Broad Institute Genome Sequencing Center for Infectious Disease"/>
            <person name="Wu L."/>
            <person name="Ma J."/>
        </authorList>
    </citation>
    <scope>NUCLEOTIDE SEQUENCE [LARGE SCALE GENOMIC DNA]</scope>
    <source>
        <strain evidence="10">CGMCC 4.7139</strain>
    </source>
</reference>
<dbReference type="PANTHER" id="PTHR34582:SF6">
    <property type="entry name" value="UPF0702 TRANSMEMBRANE PROTEIN YCAP"/>
    <property type="match status" value="1"/>
</dbReference>
<evidence type="ECO:0000256" key="3">
    <source>
        <dbReference type="ARBA" id="ARBA00022475"/>
    </source>
</evidence>
<evidence type="ECO:0000313" key="10">
    <source>
        <dbReference type="Proteomes" id="UP001595993"/>
    </source>
</evidence>
<keyword evidence="6 7" id="KW-0472">Membrane</keyword>
<sequence length="191" mass="19742">MSAGIPYGEKAVRTVLVYLVILVLLRWGGKRDLAQLNTFDLVVMLLLANVVQNAIIGPDNSVAGAAFGAAVLLVVNALLVRVASLSSRFGRLLEGSPVVLARDGQWLPSAVKRSGLSRADLDVAVKRQGGDDVSETTAVSLEPGGSLLVSLREGDQAADKNDVAALRAEIAALRQQLAHLGPGSGSAGGPN</sequence>
<keyword evidence="4 7" id="KW-0812">Transmembrane</keyword>
<accession>A0ABV9GFA9</accession>
<evidence type="ECO:0000256" key="2">
    <source>
        <dbReference type="ARBA" id="ARBA00006448"/>
    </source>
</evidence>
<name>A0ABV9GFA9_9ACTN</name>
<comment type="subcellular location">
    <subcellularLocation>
        <location evidence="1">Cell membrane</location>
        <topology evidence="1">Multi-pass membrane protein</topology>
    </subcellularLocation>
</comment>
<dbReference type="PANTHER" id="PTHR34582">
    <property type="entry name" value="UPF0702 TRANSMEMBRANE PROTEIN YCAP"/>
    <property type="match status" value="1"/>
</dbReference>
<comment type="similarity">
    <text evidence="2">Belongs to the UPF0702 family.</text>
</comment>
<dbReference type="InterPro" id="IPR007353">
    <property type="entry name" value="DUF421"/>
</dbReference>
<comment type="caution">
    <text evidence="9">The sequence shown here is derived from an EMBL/GenBank/DDBJ whole genome shotgun (WGS) entry which is preliminary data.</text>
</comment>